<dbReference type="Proteomes" id="UP000830116">
    <property type="component" value="Chromosome"/>
</dbReference>
<dbReference type="EMBL" id="CP093442">
    <property type="protein sequence ID" value="UOF02231.1"/>
    <property type="molecule type" value="Genomic_DNA"/>
</dbReference>
<evidence type="ECO:0000313" key="2">
    <source>
        <dbReference type="Proteomes" id="UP000830116"/>
    </source>
</evidence>
<accession>A0ABY4CEN4</accession>
<dbReference type="RefSeq" id="WP_243539196.1">
    <property type="nucleotide sequence ID" value="NZ_CP093442.1"/>
</dbReference>
<gene>
    <name evidence="1" type="ORF">MNR06_04620</name>
</gene>
<dbReference type="Gene3D" id="3.40.50.2000">
    <property type="entry name" value="Glycogen Phosphorylase B"/>
    <property type="match status" value="1"/>
</dbReference>
<proteinExistence type="predicted"/>
<evidence type="ECO:0000313" key="1">
    <source>
        <dbReference type="EMBL" id="UOF02231.1"/>
    </source>
</evidence>
<protein>
    <recommendedName>
        <fullName evidence="3">Glycosyltransferase</fullName>
    </recommendedName>
</protein>
<organism evidence="1 2">
    <name type="scientific">Bdellovibrio reynosensis</name>
    <dbReference type="NCBI Taxonomy" id="2835041"/>
    <lineage>
        <taxon>Bacteria</taxon>
        <taxon>Pseudomonadati</taxon>
        <taxon>Bdellovibrionota</taxon>
        <taxon>Bdellovibrionia</taxon>
        <taxon>Bdellovibrionales</taxon>
        <taxon>Pseudobdellovibrionaceae</taxon>
        <taxon>Bdellovibrio</taxon>
    </lineage>
</organism>
<dbReference type="SUPFAM" id="SSF53756">
    <property type="entry name" value="UDP-Glycosyltransferase/glycogen phosphorylase"/>
    <property type="match status" value="1"/>
</dbReference>
<sequence>MTPTKKKKHIVLVTSFFPPMRHTAVQRNAALVKYLDKSKFDISVVTSTHHERNTAEIQQNLDCRVIEVSNAFCLGYFDMKKSSSRVTHLMKAIFNKLLSKLAVDEQLGFGRKLKIEIDKLHRQKPIEILITSYAPLAVLKSGIAFKKQHPEITWIADMRDEMSDNPNLDSISKRRLLSWENQTLAHADLLSTVSTPILNGYRTKCKNPKTKFLEIKNGFDFELDASPCEVKSSSKIKIGYFGTLYGEINPNNFFKALDHYSKMYGDLPFEIHFYGRSGSLKVPVSLTNLVYQHGVVTYKESIQKMKEMDSFLLIHPTTPQKGNTTSKIFDYLAINRPILGLVDPNDVAGEMIKLTGSGYISANEDIDGIVRTLRSFYLDRDANRLPQKKWEIIKTYHREVQTNLLQKWIEQQ</sequence>
<reference evidence="1" key="1">
    <citation type="submission" date="2022-03" db="EMBL/GenBank/DDBJ databases">
        <title>Genome Identification and Characterization of new species Bdellovibrio reynosense LBG001 sp. nov. from a Mexico soil sample.</title>
        <authorList>
            <person name="Camilli A."/>
            <person name="Ajao Y."/>
            <person name="Guo X."/>
        </authorList>
    </citation>
    <scope>NUCLEOTIDE SEQUENCE</scope>
    <source>
        <strain evidence="1">LBG001</strain>
    </source>
</reference>
<name>A0ABY4CEN4_9BACT</name>
<keyword evidence="2" id="KW-1185">Reference proteome</keyword>
<evidence type="ECO:0008006" key="3">
    <source>
        <dbReference type="Google" id="ProtNLM"/>
    </source>
</evidence>